<feature type="domain" description="CBS" evidence="11">
    <location>
        <begin position="338"/>
        <end position="397"/>
    </location>
</feature>
<dbReference type="FunFam" id="3.40.50.1100:FF:000003">
    <property type="entry name" value="Cystathionine beta-synthase"/>
    <property type="match status" value="1"/>
</dbReference>
<evidence type="ECO:0000313" key="12">
    <source>
        <dbReference type="EMBL" id="CND93099.1"/>
    </source>
</evidence>
<dbReference type="Proteomes" id="UP000040578">
    <property type="component" value="Unassembled WGS sequence"/>
</dbReference>
<comment type="pathway">
    <text evidence="2">Amino-acid biosynthesis; L-cysteine biosynthesis; L-cysteine from L-serine: step 2/2.</text>
</comment>
<gene>
    <name evidence="12" type="primary">uptG</name>
    <name evidence="12" type="ORF">ERS137967_00329</name>
    <name evidence="13" type="ORF">QVN42_00455</name>
</gene>
<dbReference type="InterPro" id="IPR000644">
    <property type="entry name" value="CBS_dom"/>
</dbReference>
<evidence type="ECO:0000256" key="4">
    <source>
        <dbReference type="ARBA" id="ARBA00012681"/>
    </source>
</evidence>
<comment type="cofactor">
    <cofactor evidence="1">
        <name>pyridoxal 5'-phosphate</name>
        <dbReference type="ChEBI" id="CHEBI:597326"/>
    </cofactor>
</comment>
<dbReference type="InterPro" id="IPR036052">
    <property type="entry name" value="TrpB-like_PALP_sf"/>
</dbReference>
<dbReference type="InterPro" id="IPR050214">
    <property type="entry name" value="Cys_Synth/Cystath_Beta-Synth"/>
</dbReference>
<accession>A0AAW7JXH6</accession>
<dbReference type="SUPFAM" id="SSF53686">
    <property type="entry name" value="Tryptophan synthase beta subunit-like PLP-dependent enzymes"/>
    <property type="match status" value="1"/>
</dbReference>
<evidence type="ECO:0000256" key="7">
    <source>
        <dbReference type="ARBA" id="ARBA00072081"/>
    </source>
</evidence>
<protein>
    <recommendedName>
        <fullName evidence="7">Cysteine synthase B</fullName>
        <ecNumber evidence="4">2.5.1.47</ecNumber>
    </recommendedName>
    <alternativeName>
        <fullName evidence="8">O-acetylserine (thiol)-lyase B</fullName>
    </alternativeName>
    <alternativeName>
        <fullName evidence="9">O-acetylserine sulfhydrylase B</fullName>
    </alternativeName>
</protein>
<dbReference type="GO" id="GO:0016829">
    <property type="term" value="F:lyase activity"/>
    <property type="evidence" value="ECO:0007669"/>
    <property type="project" value="UniProtKB-KW"/>
</dbReference>
<keyword evidence="14" id="KW-1185">Reference proteome</keyword>
<dbReference type="InterPro" id="IPR046342">
    <property type="entry name" value="CBS_dom_sf"/>
</dbReference>
<evidence type="ECO:0000256" key="5">
    <source>
        <dbReference type="ARBA" id="ARBA00022898"/>
    </source>
</evidence>
<evidence type="ECO:0000313" key="14">
    <source>
        <dbReference type="Proteomes" id="UP000040578"/>
    </source>
</evidence>
<dbReference type="Pfam" id="PF00291">
    <property type="entry name" value="PALP"/>
    <property type="match status" value="1"/>
</dbReference>
<comment type="catalytic activity">
    <reaction evidence="6">
        <text>O-acetyl-L-serine + hydrogen sulfide = L-cysteine + acetate</text>
        <dbReference type="Rhea" id="RHEA:14829"/>
        <dbReference type="ChEBI" id="CHEBI:29919"/>
        <dbReference type="ChEBI" id="CHEBI:30089"/>
        <dbReference type="ChEBI" id="CHEBI:35235"/>
        <dbReference type="ChEBI" id="CHEBI:58340"/>
        <dbReference type="EC" id="2.5.1.47"/>
    </reaction>
</comment>
<dbReference type="GO" id="GO:0004124">
    <property type="term" value="F:cysteine synthase activity"/>
    <property type="evidence" value="ECO:0007669"/>
    <property type="project" value="UniProtKB-EC"/>
</dbReference>
<dbReference type="Gene3D" id="3.40.50.1100">
    <property type="match status" value="2"/>
</dbReference>
<sequence length="455" mass="49685">MAIPRSVIDLIGHTPLLELTHFDTGPCQLFVKLENQNPGGSIKDRVALSMIEQAERDGHLPPGGTIIEATAGNTGLGLALVAALKGYKLILVVPDKMSQEKIFHLRALGAQVLLTRSDVGKGHPAYYQDYALRLSQEIPGAFYIDQFNNPANPAAHRTATGPELFEQMEGQVDAIVVGVGSSGTLSGLSQYFAAVSPNTQFILADPAGSILADYVAKDRIGEAGSWLVEGIGEDFIPPLSNFSQVTTSYQIDDAEAFATVRRLLQEEGVLAGSSTGTLLAAALRYCQEQTEPKRVVTFVCDSGNKYLSKMFNDYWLLEQGLLTRPKHGDLRDYITYCHEEGATVSVSPQDSLAMVHARMRLYDISQLPVLENERVVGLIDEWDLLHSVQKDASHFNLPASEAMTRQVKTLQKEASYADLLTTFDQGHVAIVLDGERFLGLITRTDVLNARRQALA</sequence>
<evidence type="ECO:0000256" key="1">
    <source>
        <dbReference type="ARBA" id="ARBA00001933"/>
    </source>
</evidence>
<proteinExistence type="inferred from homology"/>
<evidence type="ECO:0000313" key="15">
    <source>
        <dbReference type="Proteomes" id="UP001167864"/>
    </source>
</evidence>
<keyword evidence="5" id="KW-0663">Pyridoxal phosphate</keyword>
<dbReference type="SMART" id="SM00116">
    <property type="entry name" value="CBS"/>
    <property type="match status" value="2"/>
</dbReference>
<evidence type="ECO:0000256" key="2">
    <source>
        <dbReference type="ARBA" id="ARBA00004962"/>
    </source>
</evidence>
<dbReference type="SUPFAM" id="SSF54631">
    <property type="entry name" value="CBS-domain pair"/>
    <property type="match status" value="1"/>
</dbReference>
<dbReference type="CDD" id="cd01561">
    <property type="entry name" value="CBS_like"/>
    <property type="match status" value="1"/>
</dbReference>
<dbReference type="EMBL" id="CPYD01000001">
    <property type="protein sequence ID" value="CND93099.1"/>
    <property type="molecule type" value="Genomic_DNA"/>
</dbReference>
<dbReference type="FunFam" id="3.40.50.1100:FF:000118">
    <property type="entry name" value="Related to CYS4-cystathionine beta-synthase"/>
    <property type="match status" value="1"/>
</dbReference>
<reference evidence="13" key="2">
    <citation type="submission" date="2023-06" db="EMBL/GenBank/DDBJ databases">
        <authorList>
            <person name="Polev D.E."/>
            <person name="Saitova A.T."/>
            <person name="Bogumilchik E.A."/>
            <person name="Kokorina G.I."/>
            <person name="Voskresenskaia E.A."/>
        </authorList>
    </citation>
    <scope>NUCLEOTIDE SEQUENCE</scope>
    <source>
        <strain evidence="13">2145 StPb PI</strain>
    </source>
</reference>
<evidence type="ECO:0000256" key="10">
    <source>
        <dbReference type="PROSITE-ProRule" id="PRU00703"/>
    </source>
</evidence>
<dbReference type="EC" id="2.5.1.47" evidence="4"/>
<organism evidence="13 15">
    <name type="scientific">Yersinia nurmii</name>
    <dbReference type="NCBI Taxonomy" id="685706"/>
    <lineage>
        <taxon>Bacteria</taxon>
        <taxon>Pseudomonadati</taxon>
        <taxon>Pseudomonadota</taxon>
        <taxon>Gammaproteobacteria</taxon>
        <taxon>Enterobacterales</taxon>
        <taxon>Yersiniaceae</taxon>
        <taxon>Yersinia</taxon>
    </lineage>
</organism>
<dbReference type="InterPro" id="IPR001216">
    <property type="entry name" value="P-phosphate_BS"/>
</dbReference>
<keyword evidence="10" id="KW-0129">CBS domain</keyword>
<dbReference type="PROSITE" id="PS51371">
    <property type="entry name" value="CBS"/>
    <property type="match status" value="1"/>
</dbReference>
<dbReference type="EMBL" id="JAUEHU010000001">
    <property type="protein sequence ID" value="MDN0085877.1"/>
    <property type="molecule type" value="Genomic_DNA"/>
</dbReference>
<dbReference type="AlphaFoldDB" id="A0AAW7JXH6"/>
<dbReference type="InterPro" id="IPR001926">
    <property type="entry name" value="TrpB-like_PALP"/>
</dbReference>
<evidence type="ECO:0000256" key="3">
    <source>
        <dbReference type="ARBA" id="ARBA00007103"/>
    </source>
</evidence>
<keyword evidence="12" id="KW-0456">Lyase</keyword>
<dbReference type="Proteomes" id="UP001167864">
    <property type="component" value="Unassembled WGS sequence"/>
</dbReference>
<dbReference type="CDD" id="cd04608">
    <property type="entry name" value="CBS_pair_CBS"/>
    <property type="match status" value="1"/>
</dbReference>
<dbReference type="PANTHER" id="PTHR10314">
    <property type="entry name" value="CYSTATHIONINE BETA-SYNTHASE"/>
    <property type="match status" value="1"/>
</dbReference>
<evidence type="ECO:0000256" key="8">
    <source>
        <dbReference type="ARBA" id="ARBA00078257"/>
    </source>
</evidence>
<dbReference type="InterPro" id="IPR046353">
    <property type="entry name" value="CBS_C"/>
</dbReference>
<dbReference type="Gene3D" id="3.10.580.10">
    <property type="entry name" value="CBS-domain"/>
    <property type="match status" value="1"/>
</dbReference>
<name>A0AAW7JXH6_9GAMM</name>
<dbReference type="Pfam" id="PF00571">
    <property type="entry name" value="CBS"/>
    <property type="match status" value="2"/>
</dbReference>
<evidence type="ECO:0000313" key="13">
    <source>
        <dbReference type="EMBL" id="MDN0085877.1"/>
    </source>
</evidence>
<evidence type="ECO:0000259" key="11">
    <source>
        <dbReference type="PROSITE" id="PS51371"/>
    </source>
</evidence>
<dbReference type="PROSITE" id="PS00901">
    <property type="entry name" value="CYS_SYNTHASE"/>
    <property type="match status" value="1"/>
</dbReference>
<comment type="caution">
    <text evidence="13">The sequence shown here is derived from an EMBL/GenBank/DDBJ whole genome shotgun (WGS) entry which is preliminary data.</text>
</comment>
<dbReference type="RefSeq" id="WP_049596571.1">
    <property type="nucleotide sequence ID" value="NZ_CPYD01000001.1"/>
</dbReference>
<reference evidence="12 14" key="1">
    <citation type="submission" date="2015-03" db="EMBL/GenBank/DDBJ databases">
        <authorList>
            <consortium name="Pathogen Informatics"/>
            <person name="Murphy D."/>
        </authorList>
    </citation>
    <scope>NUCLEOTIDE SEQUENCE [LARGE SCALE GENOMIC DNA]</scope>
    <source>
        <strain evidence="12">Type strain: CIP110231</strain>
        <strain evidence="14">type strain: CIP110231</strain>
    </source>
</reference>
<evidence type="ECO:0000256" key="9">
    <source>
        <dbReference type="ARBA" id="ARBA00079153"/>
    </source>
</evidence>
<evidence type="ECO:0000256" key="6">
    <source>
        <dbReference type="ARBA" id="ARBA00047931"/>
    </source>
</evidence>
<dbReference type="GO" id="GO:0006535">
    <property type="term" value="P:cysteine biosynthetic process from serine"/>
    <property type="evidence" value="ECO:0007669"/>
    <property type="project" value="InterPro"/>
</dbReference>
<comment type="similarity">
    <text evidence="3">Belongs to the cysteine synthase/cystathionine beta-synthase family.</text>
</comment>